<dbReference type="OrthoDB" id="9788446at2"/>
<dbReference type="Gene3D" id="3.40.50.2300">
    <property type="match status" value="1"/>
</dbReference>
<organism evidence="7 8">
    <name type="scientific">Psychrobacillus glaciei</name>
    <dbReference type="NCBI Taxonomy" id="2283160"/>
    <lineage>
        <taxon>Bacteria</taxon>
        <taxon>Bacillati</taxon>
        <taxon>Bacillota</taxon>
        <taxon>Bacilli</taxon>
        <taxon>Bacillales</taxon>
        <taxon>Bacillaceae</taxon>
        <taxon>Psychrobacillus</taxon>
    </lineage>
</organism>
<reference evidence="7 8" key="1">
    <citation type="submission" date="2018-07" db="EMBL/GenBank/DDBJ databases">
        <title>Complete genome sequence of Psychrobacillus sp. PB01, isolated from iceberg, and comparative genome analysis of Psychrobacillus strains.</title>
        <authorList>
            <person name="Lee P.C."/>
        </authorList>
    </citation>
    <scope>NUCLEOTIDE SEQUENCE [LARGE SCALE GENOMIC DNA]</scope>
    <source>
        <strain evidence="7 8">PB01</strain>
    </source>
</reference>
<dbReference type="GO" id="GO:0000160">
    <property type="term" value="P:phosphorelay signal transduction system"/>
    <property type="evidence" value="ECO:0007669"/>
    <property type="project" value="InterPro"/>
</dbReference>
<keyword evidence="4" id="KW-0597">Phosphoprotein</keyword>
<dbReference type="CDD" id="cd17536">
    <property type="entry name" value="REC_YesN-like"/>
    <property type="match status" value="1"/>
</dbReference>
<evidence type="ECO:0000313" key="7">
    <source>
        <dbReference type="EMBL" id="QFF97735.1"/>
    </source>
</evidence>
<dbReference type="InterPro" id="IPR018060">
    <property type="entry name" value="HTH_AraC"/>
</dbReference>
<name>A0A5J6SIF8_9BACI</name>
<dbReference type="InterPro" id="IPR018062">
    <property type="entry name" value="HTH_AraC-typ_CS"/>
</dbReference>
<keyword evidence="2" id="KW-0238">DNA-binding</keyword>
<keyword evidence="8" id="KW-1185">Reference proteome</keyword>
<sequence>MNILLVDDETLELDQLEYIMKPHFPNWTFYKAQDASIALQIAGKINVSLAFLDIQMPGKSGLELAKELKKNYTMDIIMVTAYQSFEYAQSSLRIGVNDYLTKPIVENELLGLLEKYRKWISQNDSIQEVLRIIREEYNEKLSLSIVANRIHLNATYLSRKFYEEVGIGFADYLNAYRLEMAKKILLEHKELSMAVVSEKAGFNSQHYFSSMFKKQNGITPSEYRVNPKKAKGFGI</sequence>
<evidence type="ECO:0000256" key="4">
    <source>
        <dbReference type="PROSITE-ProRule" id="PRU00169"/>
    </source>
</evidence>
<dbReference type="SUPFAM" id="SSF52172">
    <property type="entry name" value="CheY-like"/>
    <property type="match status" value="1"/>
</dbReference>
<feature type="domain" description="HTH araC/xylS-type" evidence="5">
    <location>
        <begin position="127"/>
        <end position="226"/>
    </location>
</feature>
<dbReference type="Gene3D" id="1.10.10.60">
    <property type="entry name" value="Homeodomain-like"/>
    <property type="match status" value="2"/>
</dbReference>
<evidence type="ECO:0000313" key="8">
    <source>
        <dbReference type="Proteomes" id="UP000325517"/>
    </source>
</evidence>
<feature type="domain" description="Response regulatory" evidence="6">
    <location>
        <begin position="2"/>
        <end position="117"/>
    </location>
</feature>
<dbReference type="KEGG" id="psyo:PB01_02315"/>
<evidence type="ECO:0000256" key="3">
    <source>
        <dbReference type="ARBA" id="ARBA00023163"/>
    </source>
</evidence>
<dbReference type="EMBL" id="CP031223">
    <property type="protein sequence ID" value="QFF97735.1"/>
    <property type="molecule type" value="Genomic_DNA"/>
</dbReference>
<dbReference type="RefSeq" id="WP_151698680.1">
    <property type="nucleotide sequence ID" value="NZ_CP031223.1"/>
</dbReference>
<dbReference type="PANTHER" id="PTHR43280">
    <property type="entry name" value="ARAC-FAMILY TRANSCRIPTIONAL REGULATOR"/>
    <property type="match status" value="1"/>
</dbReference>
<gene>
    <name evidence="7" type="ORF">PB01_02315</name>
</gene>
<dbReference type="PROSITE" id="PS01124">
    <property type="entry name" value="HTH_ARAC_FAMILY_2"/>
    <property type="match status" value="1"/>
</dbReference>
<dbReference type="SMART" id="SM00448">
    <property type="entry name" value="REC"/>
    <property type="match status" value="1"/>
</dbReference>
<dbReference type="InterPro" id="IPR011006">
    <property type="entry name" value="CheY-like_superfamily"/>
</dbReference>
<dbReference type="GO" id="GO:0043565">
    <property type="term" value="F:sequence-specific DNA binding"/>
    <property type="evidence" value="ECO:0007669"/>
    <property type="project" value="InterPro"/>
</dbReference>
<protein>
    <submittedName>
        <fullName evidence="7">Response regulator</fullName>
    </submittedName>
</protein>
<feature type="modified residue" description="4-aspartylphosphate" evidence="4">
    <location>
        <position position="53"/>
    </location>
</feature>
<keyword evidence="3" id="KW-0804">Transcription</keyword>
<dbReference type="Pfam" id="PF12833">
    <property type="entry name" value="HTH_18"/>
    <property type="match status" value="1"/>
</dbReference>
<dbReference type="PROSITE" id="PS00041">
    <property type="entry name" value="HTH_ARAC_FAMILY_1"/>
    <property type="match status" value="1"/>
</dbReference>
<dbReference type="PANTHER" id="PTHR43280:SF2">
    <property type="entry name" value="HTH-TYPE TRANSCRIPTIONAL REGULATOR EXSA"/>
    <property type="match status" value="1"/>
</dbReference>
<dbReference type="SMART" id="SM00342">
    <property type="entry name" value="HTH_ARAC"/>
    <property type="match status" value="1"/>
</dbReference>
<dbReference type="AlphaFoldDB" id="A0A5J6SIF8"/>
<dbReference type="InterPro" id="IPR001789">
    <property type="entry name" value="Sig_transdc_resp-reg_receiver"/>
</dbReference>
<dbReference type="InterPro" id="IPR009057">
    <property type="entry name" value="Homeodomain-like_sf"/>
</dbReference>
<evidence type="ECO:0000259" key="6">
    <source>
        <dbReference type="PROSITE" id="PS50110"/>
    </source>
</evidence>
<proteinExistence type="predicted"/>
<evidence type="ECO:0000256" key="1">
    <source>
        <dbReference type="ARBA" id="ARBA00023015"/>
    </source>
</evidence>
<dbReference type="SUPFAM" id="SSF46689">
    <property type="entry name" value="Homeodomain-like"/>
    <property type="match status" value="2"/>
</dbReference>
<accession>A0A5J6SIF8</accession>
<dbReference type="Proteomes" id="UP000325517">
    <property type="component" value="Chromosome"/>
</dbReference>
<evidence type="ECO:0000259" key="5">
    <source>
        <dbReference type="PROSITE" id="PS01124"/>
    </source>
</evidence>
<dbReference type="PROSITE" id="PS50110">
    <property type="entry name" value="RESPONSE_REGULATORY"/>
    <property type="match status" value="1"/>
</dbReference>
<keyword evidence="1" id="KW-0805">Transcription regulation</keyword>
<dbReference type="GO" id="GO:0003700">
    <property type="term" value="F:DNA-binding transcription factor activity"/>
    <property type="evidence" value="ECO:0007669"/>
    <property type="project" value="InterPro"/>
</dbReference>
<evidence type="ECO:0000256" key="2">
    <source>
        <dbReference type="ARBA" id="ARBA00023125"/>
    </source>
</evidence>
<dbReference type="PRINTS" id="PR00032">
    <property type="entry name" value="HTHARAC"/>
</dbReference>
<dbReference type="InterPro" id="IPR020449">
    <property type="entry name" value="Tscrpt_reg_AraC-type_HTH"/>
</dbReference>
<dbReference type="Pfam" id="PF00072">
    <property type="entry name" value="Response_reg"/>
    <property type="match status" value="1"/>
</dbReference>